<dbReference type="Gene3D" id="1.10.3470.10">
    <property type="entry name" value="ABC transporter involved in vitamin B12 uptake, BtuC"/>
    <property type="match status" value="1"/>
</dbReference>
<evidence type="ECO:0000313" key="9">
    <source>
        <dbReference type="EMBL" id="PKR77654.1"/>
    </source>
</evidence>
<keyword evidence="5 8" id="KW-0812">Transmembrane</keyword>
<comment type="caution">
    <text evidence="9">The sequence shown here is derived from an EMBL/GenBank/DDBJ whole genome shotgun (WGS) entry which is preliminary data.</text>
</comment>
<gene>
    <name evidence="9" type="ORF">CEY16_06885</name>
</gene>
<dbReference type="InterPro" id="IPR037294">
    <property type="entry name" value="ABC_BtuC-like"/>
</dbReference>
<dbReference type="CDD" id="cd06550">
    <property type="entry name" value="TM_ABC_iron-siderophores_like"/>
    <property type="match status" value="1"/>
</dbReference>
<name>A0A2I0QTM4_9BACI</name>
<feature type="transmembrane region" description="Helical" evidence="8">
    <location>
        <begin position="167"/>
        <end position="192"/>
    </location>
</feature>
<sequence length="349" mass="36588">MSRHRSLRIGKSSFLIDTKATAIITGLTIGMVLLMIISLGIGQLQVWPIDVVKAVFGAGTDIQNLTVQQFRAPRIVLSVFAGAALAMSGAILQGIIRNPLASPDIIGITSGAALATVGFLTVFSDRGNALTVSIHWMPLASLIGAIVMGILVYSLAITRNGVQPLKLVLIGIGLAAALEAITTMLMLLGPIFTAARANIWLTGSVNGTNWSEIQTIVPWVLGLTLILFLLTPRLNIQELGDELAKNAGAFVQRDRLILLFVSTALAGGAVAFAGGISFVGLMAPHMARRLVGSAFGSLIPTAALIGGIIVLIADLVARTAFAPLEVPVGVFTALIGAPYFIYLLFKSKK</sequence>
<reference evidence="9 10" key="1">
    <citation type="submission" date="2017-06" db="EMBL/GenBank/DDBJ databases">
        <title>the draft geome sequence of Illustriluteabacillus marina B3227.</title>
        <authorList>
            <person name="He R.-H."/>
            <person name="Du Z.-J."/>
        </authorList>
    </citation>
    <scope>NUCLEOTIDE SEQUENCE [LARGE SCALE GENOMIC DNA]</scope>
    <source>
        <strain evidence="9 10">B3227</strain>
    </source>
</reference>
<protein>
    <submittedName>
        <fullName evidence="9">Iron ABC transporter permease</fullName>
    </submittedName>
</protein>
<comment type="similarity">
    <text evidence="2">Belongs to the binding-protein-dependent transport system permease family. FecCD subfamily.</text>
</comment>
<evidence type="ECO:0000313" key="10">
    <source>
        <dbReference type="Proteomes" id="UP000243524"/>
    </source>
</evidence>
<dbReference type="Pfam" id="PF01032">
    <property type="entry name" value="FecCD"/>
    <property type="match status" value="1"/>
</dbReference>
<dbReference type="InterPro" id="IPR000522">
    <property type="entry name" value="ABC_transptr_permease_BtuC"/>
</dbReference>
<keyword evidence="3" id="KW-0813">Transport</keyword>
<feature type="transmembrane region" description="Helical" evidence="8">
    <location>
        <begin position="20"/>
        <end position="41"/>
    </location>
</feature>
<evidence type="ECO:0000256" key="2">
    <source>
        <dbReference type="ARBA" id="ARBA00007935"/>
    </source>
</evidence>
<dbReference type="SUPFAM" id="SSF81345">
    <property type="entry name" value="ABC transporter involved in vitamin B12 uptake, BtuC"/>
    <property type="match status" value="1"/>
</dbReference>
<evidence type="ECO:0000256" key="1">
    <source>
        <dbReference type="ARBA" id="ARBA00004651"/>
    </source>
</evidence>
<dbReference type="RefSeq" id="WP_101331262.1">
    <property type="nucleotide sequence ID" value="NZ_PJNH01000002.1"/>
</dbReference>
<dbReference type="AlphaFoldDB" id="A0A2I0QTM4"/>
<feature type="transmembrane region" description="Helical" evidence="8">
    <location>
        <begin position="295"/>
        <end position="317"/>
    </location>
</feature>
<dbReference type="PANTHER" id="PTHR30472">
    <property type="entry name" value="FERRIC ENTEROBACTIN TRANSPORT SYSTEM PERMEASE PROTEIN"/>
    <property type="match status" value="1"/>
</dbReference>
<keyword evidence="4" id="KW-1003">Cell membrane</keyword>
<dbReference type="FunFam" id="1.10.3470.10:FF:000001">
    <property type="entry name" value="Vitamin B12 ABC transporter permease BtuC"/>
    <property type="match status" value="1"/>
</dbReference>
<organism evidence="9 10">
    <name type="scientific">Halalkalibacillus sediminis</name>
    <dbReference type="NCBI Taxonomy" id="2018042"/>
    <lineage>
        <taxon>Bacteria</taxon>
        <taxon>Bacillati</taxon>
        <taxon>Bacillota</taxon>
        <taxon>Bacilli</taxon>
        <taxon>Bacillales</taxon>
        <taxon>Bacillaceae</taxon>
        <taxon>Halalkalibacillus</taxon>
    </lineage>
</organism>
<feature type="transmembrane region" description="Helical" evidence="8">
    <location>
        <begin position="136"/>
        <end position="155"/>
    </location>
</feature>
<evidence type="ECO:0000256" key="6">
    <source>
        <dbReference type="ARBA" id="ARBA00022989"/>
    </source>
</evidence>
<dbReference type="GO" id="GO:0022857">
    <property type="term" value="F:transmembrane transporter activity"/>
    <property type="evidence" value="ECO:0007669"/>
    <property type="project" value="InterPro"/>
</dbReference>
<keyword evidence="6 8" id="KW-1133">Transmembrane helix</keyword>
<evidence type="ECO:0000256" key="5">
    <source>
        <dbReference type="ARBA" id="ARBA00022692"/>
    </source>
</evidence>
<dbReference type="GO" id="GO:0005886">
    <property type="term" value="C:plasma membrane"/>
    <property type="evidence" value="ECO:0007669"/>
    <property type="project" value="UniProtKB-SubCell"/>
</dbReference>
<feature type="transmembrane region" description="Helical" evidence="8">
    <location>
        <begin position="216"/>
        <end position="236"/>
    </location>
</feature>
<feature type="transmembrane region" description="Helical" evidence="8">
    <location>
        <begin position="105"/>
        <end position="124"/>
    </location>
</feature>
<evidence type="ECO:0000256" key="8">
    <source>
        <dbReference type="SAM" id="Phobius"/>
    </source>
</evidence>
<accession>A0A2I0QTM4</accession>
<evidence type="ECO:0000256" key="7">
    <source>
        <dbReference type="ARBA" id="ARBA00023136"/>
    </source>
</evidence>
<keyword evidence="7 8" id="KW-0472">Membrane</keyword>
<evidence type="ECO:0000256" key="3">
    <source>
        <dbReference type="ARBA" id="ARBA00022448"/>
    </source>
</evidence>
<dbReference type="GO" id="GO:0033214">
    <property type="term" value="P:siderophore-iron import into cell"/>
    <property type="evidence" value="ECO:0007669"/>
    <property type="project" value="TreeGrafter"/>
</dbReference>
<feature type="transmembrane region" description="Helical" evidence="8">
    <location>
        <begin position="324"/>
        <end position="345"/>
    </location>
</feature>
<feature type="transmembrane region" description="Helical" evidence="8">
    <location>
        <begin position="256"/>
        <end position="283"/>
    </location>
</feature>
<comment type="subcellular location">
    <subcellularLocation>
        <location evidence="1">Cell membrane</location>
        <topology evidence="1">Multi-pass membrane protein</topology>
    </subcellularLocation>
</comment>
<keyword evidence="10" id="KW-1185">Reference proteome</keyword>
<dbReference type="PANTHER" id="PTHR30472:SF24">
    <property type="entry name" value="FERRIC ENTEROBACTIN TRANSPORT SYSTEM PERMEASE PROTEIN FEPG"/>
    <property type="match status" value="1"/>
</dbReference>
<dbReference type="EMBL" id="PJNH01000002">
    <property type="protein sequence ID" value="PKR77654.1"/>
    <property type="molecule type" value="Genomic_DNA"/>
</dbReference>
<dbReference type="Proteomes" id="UP000243524">
    <property type="component" value="Unassembled WGS sequence"/>
</dbReference>
<feature type="transmembrane region" description="Helical" evidence="8">
    <location>
        <begin position="75"/>
        <end position="96"/>
    </location>
</feature>
<proteinExistence type="inferred from homology"/>
<dbReference type="OrthoDB" id="9811721at2"/>
<evidence type="ECO:0000256" key="4">
    <source>
        <dbReference type="ARBA" id="ARBA00022475"/>
    </source>
</evidence>